<dbReference type="SUPFAM" id="SSF54637">
    <property type="entry name" value="Thioesterase/thiol ester dehydrase-isomerase"/>
    <property type="match status" value="1"/>
</dbReference>
<dbReference type="Gene3D" id="3.10.129.10">
    <property type="entry name" value="Hotdog Thioesterase"/>
    <property type="match status" value="2"/>
</dbReference>
<feature type="domain" description="FAS1-like dehydratase" evidence="1">
    <location>
        <begin position="1"/>
        <end position="108"/>
    </location>
</feature>
<dbReference type="EMBL" id="LR589387">
    <property type="protein sequence ID" value="VTP05264.1"/>
    <property type="molecule type" value="Genomic_DNA"/>
</dbReference>
<evidence type="ECO:0000313" key="2">
    <source>
        <dbReference type="EMBL" id="VTP05264.1"/>
    </source>
</evidence>
<gene>
    <name evidence="2" type="ORF">BIN_B_05106</name>
</gene>
<dbReference type="Pfam" id="PF13452">
    <property type="entry name" value="FAS1_DH_region"/>
    <property type="match status" value="1"/>
</dbReference>
<dbReference type="CDD" id="cd03441">
    <property type="entry name" value="R_hydratase_like"/>
    <property type="match status" value="1"/>
</dbReference>
<accession>A0A653F684</accession>
<proteinExistence type="predicted"/>
<sequence>MGDTNPLWTDPEYGASTAWGSPIGQPVLEACLSEGSSIPQLPQQPGWQVMNGGCQRRYQETFRPGDVIRGEDVWHGFEEKIRPGRRNRLFIARSERRYINQYDRVVVTRLGGAVISVWPPESGEPAGRNLAARRRRRYTADELAAVRADYERECSGEARRGARPRFWEDVEVGQPVIGGLKGPYDISDAVAFAGAVSACSAFATRWREPTGVDQALVDPETGAPHHVVDWHFEDRIAQQRGVPYALAFGTQMEMMLLHAVTNWMSDEGFITFVDLQTRSVLLMGEISCTTGKVIDKRRDGRCHLIELEMASQTLDGVPYMTGKVVVDLPSRDGYSPAARRLEQPTP</sequence>
<organism evidence="2">
    <name type="scientific">Mycobacterium kansasii</name>
    <dbReference type="NCBI Taxonomy" id="1768"/>
    <lineage>
        <taxon>Bacteria</taxon>
        <taxon>Bacillati</taxon>
        <taxon>Actinomycetota</taxon>
        <taxon>Actinomycetes</taxon>
        <taxon>Mycobacteriales</taxon>
        <taxon>Mycobacteriaceae</taxon>
        <taxon>Mycobacterium</taxon>
    </lineage>
</organism>
<dbReference type="InterPro" id="IPR039569">
    <property type="entry name" value="FAS1-like_DH_region"/>
</dbReference>
<reference evidence="2" key="1">
    <citation type="submission" date="2019-05" db="EMBL/GenBank/DDBJ databases">
        <authorList>
            <person name="Naeem R."/>
            <person name="Antony C."/>
            <person name="Guan Q."/>
        </authorList>
    </citation>
    <scope>NUCLEOTIDE SEQUENCE</scope>
    <source>
        <strain evidence="2">3</strain>
    </source>
</reference>
<name>A0A653F684_MYCKA</name>
<dbReference type="AlphaFoldDB" id="A0A653F684"/>
<dbReference type="InterPro" id="IPR029069">
    <property type="entry name" value="HotDog_dom_sf"/>
</dbReference>
<protein>
    <recommendedName>
        <fullName evidence="1">FAS1-like dehydratase domain-containing protein</fullName>
    </recommendedName>
</protein>
<evidence type="ECO:0000259" key="1">
    <source>
        <dbReference type="Pfam" id="PF13452"/>
    </source>
</evidence>